<keyword evidence="5" id="KW-0970">Cilium biogenesis/degradation</keyword>
<dbReference type="eggNOG" id="ENOG502QVD7">
    <property type="taxonomic scope" value="Eukaryota"/>
</dbReference>
<feature type="domain" description="Centriolar and ciliogenesis-associated protein HYLS1 C-terminal" evidence="9">
    <location>
        <begin position="226"/>
        <end position="318"/>
    </location>
</feature>
<dbReference type="KEGG" id="mbr:MONBRDRAFT_25294"/>
<feature type="region of interest" description="Disordered" evidence="8">
    <location>
        <begin position="57"/>
        <end position="143"/>
    </location>
</feature>
<dbReference type="PANTHER" id="PTHR34174:SF1">
    <property type="entry name" value="CENTRIOLAR AND CILIOGENESIS-ASSOCIATED PROTEIN HYLS1"/>
    <property type="match status" value="1"/>
</dbReference>
<dbReference type="InterPro" id="IPR052319">
    <property type="entry name" value="Centriolar_ciliogenesis_assoc"/>
</dbReference>
<dbReference type="GO" id="GO:0005814">
    <property type="term" value="C:centriole"/>
    <property type="evidence" value="ECO:0000318"/>
    <property type="project" value="GO_Central"/>
</dbReference>
<reference evidence="10 11" key="1">
    <citation type="journal article" date="2008" name="Nature">
        <title>The genome of the choanoflagellate Monosiga brevicollis and the origin of metazoans.</title>
        <authorList>
            <consortium name="JGI Sequencing"/>
            <person name="King N."/>
            <person name="Westbrook M.J."/>
            <person name="Young S.L."/>
            <person name="Kuo A."/>
            <person name="Abedin M."/>
            <person name="Chapman J."/>
            <person name="Fairclough S."/>
            <person name="Hellsten U."/>
            <person name="Isogai Y."/>
            <person name="Letunic I."/>
            <person name="Marr M."/>
            <person name="Pincus D."/>
            <person name="Putnam N."/>
            <person name="Rokas A."/>
            <person name="Wright K.J."/>
            <person name="Zuzow R."/>
            <person name="Dirks W."/>
            <person name="Good M."/>
            <person name="Goodstein D."/>
            <person name="Lemons D."/>
            <person name="Li W."/>
            <person name="Lyons J.B."/>
            <person name="Morris A."/>
            <person name="Nichols S."/>
            <person name="Richter D.J."/>
            <person name="Salamov A."/>
            <person name="Bork P."/>
            <person name="Lim W.A."/>
            <person name="Manning G."/>
            <person name="Miller W.T."/>
            <person name="McGinnis W."/>
            <person name="Shapiro H."/>
            <person name="Tjian R."/>
            <person name="Grigoriev I.V."/>
            <person name="Rokhsar D."/>
        </authorList>
    </citation>
    <scope>NUCLEOTIDE SEQUENCE [LARGE SCALE GENOMIC DNA]</scope>
    <source>
        <strain evidence="11">MX1 / ATCC 50154</strain>
    </source>
</reference>
<sequence length="321" mass="35438">MAANTSPLGGAIGPLPTPSWFTKRDVRRQLAYLGYYDVPDEVLAQFTQDLIDLATQADSAPPRASGPARDPLVQQPLPKPGPEPEAVQERRSFPRGRQSLAAATNAGATAAPRTPMKGGSRRKTAVIPSAPAPPPTGPGNVAPVEPATAVEQLFEQLDQLRLINDETAWPTDEGSDADATDDLRPFPDELNLEMYDDYDPHSLAGRRGHALPSVAPVEAIEPVASRTSVIYQHRRPKAKTDVVRRGELYRQAWQYRKVPGQDAHHDVRWNTRQALQRKTNEQRPPSKPTKKPATSSDYVVPTTKKRSALRWAVRMHLNELR</sequence>
<dbReference type="AlphaFoldDB" id="A9UYZ5"/>
<dbReference type="InterPro" id="IPR027918">
    <property type="entry name" value="HYLS1_C_dom"/>
</dbReference>
<evidence type="ECO:0000259" key="9">
    <source>
        <dbReference type="Pfam" id="PF15311"/>
    </source>
</evidence>
<dbReference type="InParanoid" id="A9UYZ5"/>
<feature type="compositionally biased region" description="Low complexity" evidence="8">
    <location>
        <begin position="101"/>
        <end position="111"/>
    </location>
</feature>
<dbReference type="GO" id="GO:0060271">
    <property type="term" value="P:cilium assembly"/>
    <property type="evidence" value="ECO:0000318"/>
    <property type="project" value="GO_Central"/>
</dbReference>
<evidence type="ECO:0000256" key="2">
    <source>
        <dbReference type="ARBA" id="ARBA00004138"/>
    </source>
</evidence>
<organism evidence="10 11">
    <name type="scientific">Monosiga brevicollis</name>
    <name type="common">Choanoflagellate</name>
    <dbReference type="NCBI Taxonomy" id="81824"/>
    <lineage>
        <taxon>Eukaryota</taxon>
        <taxon>Choanoflagellata</taxon>
        <taxon>Craspedida</taxon>
        <taxon>Salpingoecidae</taxon>
        <taxon>Monosiga</taxon>
    </lineage>
</organism>
<name>A9UYZ5_MONBE</name>
<evidence type="ECO:0000256" key="8">
    <source>
        <dbReference type="SAM" id="MobiDB-lite"/>
    </source>
</evidence>
<gene>
    <name evidence="10" type="ORF">MONBRDRAFT_25294</name>
</gene>
<dbReference type="Proteomes" id="UP000001357">
    <property type="component" value="Unassembled WGS sequence"/>
</dbReference>
<evidence type="ECO:0000256" key="7">
    <source>
        <dbReference type="ARBA" id="ARBA00023273"/>
    </source>
</evidence>
<dbReference type="GO" id="GO:0097730">
    <property type="term" value="C:non-motile cilium"/>
    <property type="evidence" value="ECO:0000318"/>
    <property type="project" value="GO_Central"/>
</dbReference>
<dbReference type="RefSeq" id="XP_001745573.1">
    <property type="nucleotide sequence ID" value="XM_001745521.1"/>
</dbReference>
<keyword evidence="11" id="KW-1185">Reference proteome</keyword>
<dbReference type="Pfam" id="PF15311">
    <property type="entry name" value="HYLS1_C"/>
    <property type="match status" value="1"/>
</dbReference>
<evidence type="ECO:0000313" key="11">
    <source>
        <dbReference type="Proteomes" id="UP000001357"/>
    </source>
</evidence>
<feature type="region of interest" description="Disordered" evidence="8">
    <location>
        <begin position="275"/>
        <end position="302"/>
    </location>
</feature>
<accession>A9UYZ5</accession>
<proteinExistence type="inferred from homology"/>
<comment type="similarity">
    <text evidence="3">Belongs to the HYLS1 family.</text>
</comment>
<keyword evidence="6" id="KW-0206">Cytoskeleton</keyword>
<dbReference type="PANTHER" id="PTHR34174">
    <property type="entry name" value="HYDROLETHALUS SYNDROME PROTEIN 1"/>
    <property type="match status" value="1"/>
</dbReference>
<keyword evidence="4" id="KW-0963">Cytoplasm</keyword>
<evidence type="ECO:0000256" key="6">
    <source>
        <dbReference type="ARBA" id="ARBA00023212"/>
    </source>
</evidence>
<evidence type="ECO:0000313" key="10">
    <source>
        <dbReference type="EMBL" id="EDQ89544.1"/>
    </source>
</evidence>
<feature type="region of interest" description="Disordered" evidence="8">
    <location>
        <begin position="1"/>
        <end position="20"/>
    </location>
</feature>
<keyword evidence="7" id="KW-0966">Cell projection</keyword>
<comment type="subcellular location">
    <subcellularLocation>
        <location evidence="2">Cell projection</location>
        <location evidence="2">Cilium</location>
    </subcellularLocation>
    <subcellularLocation>
        <location evidence="1">Cytoplasm</location>
        <location evidence="1">Cytoskeleton</location>
        <location evidence="1">Microtubule organizing center</location>
        <location evidence="1">Centrosome</location>
        <location evidence="1">Centriole</location>
    </subcellularLocation>
</comment>
<evidence type="ECO:0000256" key="3">
    <source>
        <dbReference type="ARBA" id="ARBA00010091"/>
    </source>
</evidence>
<dbReference type="OMA" id="NDETAWP"/>
<evidence type="ECO:0000256" key="5">
    <source>
        <dbReference type="ARBA" id="ARBA00022794"/>
    </source>
</evidence>
<dbReference type="EMBL" id="CH991550">
    <property type="protein sequence ID" value="EDQ89544.1"/>
    <property type="molecule type" value="Genomic_DNA"/>
</dbReference>
<protein>
    <recommendedName>
        <fullName evidence="9">Centriolar and ciliogenesis-associated protein HYLS1 C-terminal domain-containing protein</fullName>
    </recommendedName>
</protein>
<evidence type="ECO:0000256" key="1">
    <source>
        <dbReference type="ARBA" id="ARBA00004114"/>
    </source>
</evidence>
<evidence type="ECO:0000256" key="4">
    <source>
        <dbReference type="ARBA" id="ARBA00022490"/>
    </source>
</evidence>
<dbReference type="GeneID" id="5890860"/>